<evidence type="ECO:0000313" key="1">
    <source>
        <dbReference type="Proteomes" id="UP000887572"/>
    </source>
</evidence>
<evidence type="ECO:0000313" key="2">
    <source>
        <dbReference type="WBParaSite" id="Gr19_v10_g4224.t1"/>
    </source>
</evidence>
<proteinExistence type="predicted"/>
<reference evidence="2" key="1">
    <citation type="submission" date="2022-11" db="UniProtKB">
        <authorList>
            <consortium name="WormBaseParasite"/>
        </authorList>
    </citation>
    <scope>IDENTIFICATION</scope>
</reference>
<protein>
    <submittedName>
        <fullName evidence="2">Uncharacterized protein</fullName>
    </submittedName>
</protein>
<organism evidence="1 2">
    <name type="scientific">Globodera rostochiensis</name>
    <name type="common">Golden nematode worm</name>
    <name type="synonym">Heterodera rostochiensis</name>
    <dbReference type="NCBI Taxonomy" id="31243"/>
    <lineage>
        <taxon>Eukaryota</taxon>
        <taxon>Metazoa</taxon>
        <taxon>Ecdysozoa</taxon>
        <taxon>Nematoda</taxon>
        <taxon>Chromadorea</taxon>
        <taxon>Rhabditida</taxon>
        <taxon>Tylenchina</taxon>
        <taxon>Tylenchomorpha</taxon>
        <taxon>Tylenchoidea</taxon>
        <taxon>Heteroderidae</taxon>
        <taxon>Heteroderinae</taxon>
        <taxon>Globodera</taxon>
    </lineage>
</organism>
<name>A0A914HSE6_GLORO</name>
<dbReference type="AlphaFoldDB" id="A0A914HSE6"/>
<dbReference type="WBParaSite" id="Gr19_v10_g4224.t1">
    <property type="protein sequence ID" value="Gr19_v10_g4224.t1"/>
    <property type="gene ID" value="Gr19_v10_g4224"/>
</dbReference>
<accession>A0A914HSE6</accession>
<dbReference type="Proteomes" id="UP000887572">
    <property type="component" value="Unplaced"/>
</dbReference>
<keyword evidence="1" id="KW-1185">Reference proteome</keyword>
<sequence>MHKTESSVTKCGADEDKSPAAIFARELAYRQARDAEEMERLYRRYIEDESRARSAEGQKNCGVVVKKSQADPAPTQGTTTATVLHQRPHNSTPTSSSGYLSQLTPFIHPMGGHHLVGAPSLSFSNYPSLVGGHPHYANDFVTALYGNHSHAAGFAAALGAPYTHPAHYQQRTRFMLAPPPQFLHNTTEFTNTQQTFQHAVLHNQQQSCHGSNATTHQQVPPSMNTRVFETNRFGPNHLVMEQTTATDDLPADVIQENDIDQIEPVRTLAQRWDG</sequence>